<comment type="caution">
    <text evidence="1">The sequence shown here is derived from an EMBL/GenBank/DDBJ whole genome shotgun (WGS) entry which is preliminary data.</text>
</comment>
<dbReference type="Proteomes" id="UP000176628">
    <property type="component" value="Unassembled WGS sequence"/>
</dbReference>
<accession>A0A1F5G1R2</accession>
<name>A0A1F5G1R2_9BACT</name>
<evidence type="ECO:0000313" key="1">
    <source>
        <dbReference type="EMBL" id="OGD85765.1"/>
    </source>
</evidence>
<reference evidence="1 2" key="1">
    <citation type="journal article" date="2016" name="Nat. Commun.">
        <title>Thousands of microbial genomes shed light on interconnected biogeochemical processes in an aquifer system.</title>
        <authorList>
            <person name="Anantharaman K."/>
            <person name="Brown C.T."/>
            <person name="Hug L.A."/>
            <person name="Sharon I."/>
            <person name="Castelle C.J."/>
            <person name="Probst A.J."/>
            <person name="Thomas B.C."/>
            <person name="Singh A."/>
            <person name="Wilkins M.J."/>
            <person name="Karaoz U."/>
            <person name="Brodie E.L."/>
            <person name="Williams K.H."/>
            <person name="Hubbard S.S."/>
            <person name="Banfield J.F."/>
        </authorList>
    </citation>
    <scope>NUCLEOTIDE SEQUENCE [LARGE SCALE GENOMIC DNA]</scope>
</reference>
<proteinExistence type="predicted"/>
<evidence type="ECO:0000313" key="2">
    <source>
        <dbReference type="Proteomes" id="UP000176628"/>
    </source>
</evidence>
<gene>
    <name evidence="1" type="ORF">A2Z23_02630</name>
</gene>
<dbReference type="AlphaFoldDB" id="A0A1F5G1R2"/>
<protein>
    <submittedName>
        <fullName evidence="1">Uncharacterized protein</fullName>
    </submittedName>
</protein>
<organism evidence="1 2">
    <name type="scientific">Candidatus Curtissbacteria bacterium RBG_16_39_7</name>
    <dbReference type="NCBI Taxonomy" id="1797707"/>
    <lineage>
        <taxon>Bacteria</taxon>
        <taxon>Candidatus Curtissiibacteriota</taxon>
    </lineage>
</organism>
<dbReference type="EMBL" id="MFAV01000045">
    <property type="protein sequence ID" value="OGD85765.1"/>
    <property type="molecule type" value="Genomic_DNA"/>
</dbReference>
<sequence>MTKERVSEINKGLNLGELWDIREGLIRLGATESEIRDMLGKLKDQYNELPQDEKEAYCLLVIATSLTNEPNQN</sequence>